<dbReference type="EMBL" id="BGPR01003577">
    <property type="protein sequence ID" value="GBM89833.1"/>
    <property type="molecule type" value="Genomic_DNA"/>
</dbReference>
<reference evidence="1 2" key="1">
    <citation type="journal article" date="2019" name="Sci. Rep.">
        <title>Orb-weaving spider Araneus ventricosus genome elucidates the spidroin gene catalogue.</title>
        <authorList>
            <person name="Kono N."/>
            <person name="Nakamura H."/>
            <person name="Ohtoshi R."/>
            <person name="Moran D.A.P."/>
            <person name="Shinohara A."/>
            <person name="Yoshida Y."/>
            <person name="Fujiwara M."/>
            <person name="Mori M."/>
            <person name="Tomita M."/>
            <person name="Arakawa K."/>
        </authorList>
    </citation>
    <scope>NUCLEOTIDE SEQUENCE [LARGE SCALE GENOMIC DNA]</scope>
</reference>
<gene>
    <name evidence="1" type="ORF">AVEN_11131_1</name>
</gene>
<accession>A0A4Y2JHM2</accession>
<organism evidence="1 2">
    <name type="scientific">Araneus ventricosus</name>
    <name type="common">Orbweaver spider</name>
    <name type="synonym">Epeira ventricosa</name>
    <dbReference type="NCBI Taxonomy" id="182803"/>
    <lineage>
        <taxon>Eukaryota</taxon>
        <taxon>Metazoa</taxon>
        <taxon>Ecdysozoa</taxon>
        <taxon>Arthropoda</taxon>
        <taxon>Chelicerata</taxon>
        <taxon>Arachnida</taxon>
        <taxon>Araneae</taxon>
        <taxon>Araneomorphae</taxon>
        <taxon>Entelegynae</taxon>
        <taxon>Araneoidea</taxon>
        <taxon>Araneidae</taxon>
        <taxon>Araneus</taxon>
    </lineage>
</organism>
<name>A0A4Y2JHM2_ARAVE</name>
<evidence type="ECO:0000313" key="2">
    <source>
        <dbReference type="Proteomes" id="UP000499080"/>
    </source>
</evidence>
<proteinExistence type="predicted"/>
<dbReference type="Proteomes" id="UP000499080">
    <property type="component" value="Unassembled WGS sequence"/>
</dbReference>
<evidence type="ECO:0000313" key="1">
    <source>
        <dbReference type="EMBL" id="GBM89833.1"/>
    </source>
</evidence>
<sequence length="127" mass="14707">MGSKDTLTSSFSAETPSGIQPRRVTITEPNMVYHYVTELYLVQLNIAESNKVHHDVTETYLVHHYVTEPYLVQLNIAESNMVHQYVTEPYLVQLNITEPKMVHRREMFKSSIAFNLFSRAGNCWIIC</sequence>
<protein>
    <submittedName>
        <fullName evidence="1">Uncharacterized protein</fullName>
    </submittedName>
</protein>
<dbReference type="AlphaFoldDB" id="A0A4Y2JHM2"/>
<keyword evidence="2" id="KW-1185">Reference proteome</keyword>
<comment type="caution">
    <text evidence="1">The sequence shown here is derived from an EMBL/GenBank/DDBJ whole genome shotgun (WGS) entry which is preliminary data.</text>
</comment>